<dbReference type="SUPFAM" id="SSF55781">
    <property type="entry name" value="GAF domain-like"/>
    <property type="match status" value="1"/>
</dbReference>
<evidence type="ECO:0000259" key="3">
    <source>
        <dbReference type="SMART" id="SM00388"/>
    </source>
</evidence>
<feature type="compositionally biased region" description="Polar residues" evidence="2">
    <location>
        <begin position="402"/>
        <end position="411"/>
    </location>
</feature>
<dbReference type="AlphaFoldDB" id="A0AAJ0CDU8"/>
<dbReference type="Proteomes" id="UP001251528">
    <property type="component" value="Unassembled WGS sequence"/>
</dbReference>
<protein>
    <recommendedName>
        <fullName evidence="3">Signal transduction histidine kinase dimerisation/phosphoacceptor domain-containing protein</fullName>
    </recommendedName>
</protein>
<dbReference type="SUPFAM" id="SSF55874">
    <property type="entry name" value="ATPase domain of HSP90 chaperone/DNA topoisomerase II/histidine kinase"/>
    <property type="match status" value="1"/>
</dbReference>
<proteinExistence type="predicted"/>
<organism evidence="4 5">
    <name type="scientific">Conoideocrella luteorostrata</name>
    <dbReference type="NCBI Taxonomy" id="1105319"/>
    <lineage>
        <taxon>Eukaryota</taxon>
        <taxon>Fungi</taxon>
        <taxon>Dikarya</taxon>
        <taxon>Ascomycota</taxon>
        <taxon>Pezizomycotina</taxon>
        <taxon>Sordariomycetes</taxon>
        <taxon>Hypocreomycetidae</taxon>
        <taxon>Hypocreales</taxon>
        <taxon>Clavicipitaceae</taxon>
        <taxon>Conoideocrella</taxon>
    </lineage>
</organism>
<dbReference type="GO" id="GO:0000155">
    <property type="term" value="F:phosphorelay sensor kinase activity"/>
    <property type="evidence" value="ECO:0007669"/>
    <property type="project" value="InterPro"/>
</dbReference>
<feature type="region of interest" description="Disordered" evidence="2">
    <location>
        <begin position="390"/>
        <end position="421"/>
    </location>
</feature>
<dbReference type="InterPro" id="IPR036890">
    <property type="entry name" value="HATPase_C_sf"/>
</dbReference>
<gene>
    <name evidence="4" type="ORF">QQS21_011627</name>
</gene>
<feature type="compositionally biased region" description="Polar residues" evidence="2">
    <location>
        <begin position="296"/>
        <end position="309"/>
    </location>
</feature>
<dbReference type="EMBL" id="JASWJB010000408">
    <property type="protein sequence ID" value="KAK2590687.1"/>
    <property type="molecule type" value="Genomic_DNA"/>
</dbReference>
<feature type="region of interest" description="Disordered" evidence="2">
    <location>
        <begin position="237"/>
        <end position="350"/>
    </location>
</feature>
<reference evidence="4" key="1">
    <citation type="submission" date="2023-06" db="EMBL/GenBank/DDBJ databases">
        <title>Conoideocrella luteorostrata (Hypocreales: Clavicipitaceae), a potential biocontrol fungus for elongate hemlock scale in United States Christmas tree production areas.</title>
        <authorList>
            <person name="Barrett H."/>
            <person name="Lovett B."/>
            <person name="Macias A.M."/>
            <person name="Stajich J.E."/>
            <person name="Kasson M.T."/>
        </authorList>
    </citation>
    <scope>NUCLEOTIDE SEQUENCE</scope>
    <source>
        <strain evidence="4">ARSEF 14590</strain>
    </source>
</reference>
<dbReference type="PANTHER" id="PTHR43719:SF69">
    <property type="entry name" value="HISTIDINE KINASE G7"/>
    <property type="match status" value="1"/>
</dbReference>
<keyword evidence="5" id="KW-1185">Reference proteome</keyword>
<name>A0AAJ0CDU8_9HYPO</name>
<dbReference type="InterPro" id="IPR003661">
    <property type="entry name" value="HisK_dim/P_dom"/>
</dbReference>
<dbReference type="InterPro" id="IPR050956">
    <property type="entry name" value="2C_system_His_kinase"/>
</dbReference>
<accession>A0AAJ0CDU8</accession>
<feature type="region of interest" description="Disordered" evidence="2">
    <location>
        <begin position="473"/>
        <end position="501"/>
    </location>
</feature>
<dbReference type="CDD" id="cd00082">
    <property type="entry name" value="HisKA"/>
    <property type="match status" value="1"/>
</dbReference>
<dbReference type="PANTHER" id="PTHR43719">
    <property type="entry name" value="TWO-COMPONENT HISTIDINE KINASE"/>
    <property type="match status" value="1"/>
</dbReference>
<feature type="compositionally biased region" description="Acidic residues" evidence="2">
    <location>
        <begin position="473"/>
        <end position="487"/>
    </location>
</feature>
<feature type="compositionally biased region" description="Basic and acidic residues" evidence="2">
    <location>
        <begin position="256"/>
        <end position="282"/>
    </location>
</feature>
<dbReference type="SUPFAM" id="SSF47384">
    <property type="entry name" value="Homodimeric domain of signal transducing histidine kinase"/>
    <property type="match status" value="1"/>
</dbReference>
<dbReference type="Gene3D" id="1.10.287.130">
    <property type="match status" value="1"/>
</dbReference>
<comment type="caution">
    <text evidence="4">The sequence shown here is derived from an EMBL/GenBank/DDBJ whole genome shotgun (WGS) entry which is preliminary data.</text>
</comment>
<dbReference type="SMART" id="SM00388">
    <property type="entry name" value="HisKA"/>
    <property type="match status" value="1"/>
</dbReference>
<evidence type="ECO:0000256" key="2">
    <source>
        <dbReference type="SAM" id="MobiDB-lite"/>
    </source>
</evidence>
<dbReference type="Gene3D" id="3.30.565.10">
    <property type="entry name" value="Histidine kinase-like ATPase, C-terminal domain"/>
    <property type="match status" value="1"/>
</dbReference>
<keyword evidence="1" id="KW-0597">Phosphoprotein</keyword>
<evidence type="ECO:0000313" key="5">
    <source>
        <dbReference type="Proteomes" id="UP001251528"/>
    </source>
</evidence>
<evidence type="ECO:0000256" key="1">
    <source>
        <dbReference type="ARBA" id="ARBA00022553"/>
    </source>
</evidence>
<sequence length="844" mass="92830">MSYSEVAQTIEIENCNGVGLRLAKSVSEAVTERETFRYDPSILAKSRDNSDGGLFPSSELATAGDSVLTALAQLGTYKTGTERGFISIFDANHQYIVAEAVPSMRISPKLSNDSCSLPLALCGTAIARSQGTRDHVLYLSDNTDTNTDSHDALELPLFVVPNLFYAGVPIRTQSGINIGAYCVMSTTRPDTWDEQSTQHIRDISRAIMEHLEFRRSRFSYRVHERMNKGIGSFIAGRGTLTGWQSEPNGETSLGHTKLERDFNPEQRYDERSARQSKEKDESEPLVIGPPAGTNGAAETNHGSNLSAGRTTMAPEPDSLDLLSRSDASYIVNPPLKSGGPGFSDAPDSENESDDLFSIAANIIREAFEVEGCTFLDVSFGSYGPPSVLSPSAAVGRDDGNDHTSSTSSDEQAQCPPIEGKDELCDPFGLSIKDDTYINGMRVMHTDVGIIPKRFLAKLLRRYPNGKIFNFDADDELQSSDSSEDDLTIEAQPPTHQPPSPKICRHDEGRLIQRAFPAARSVAFIPVWNPKRERWFAGGFIYTLDPPRIFSIEVELSFLQAFARLITTEVLNLQSLRANKAKSNVLGSLSHELRSPLHGVILGTELLNDTDLSVFQGNTAHTIETCCRALLDTIEHLQDYSKVNSFAGKRKKSLKPMPPMLQKRAKSDEFGKKTLSTDASLDSLVEEVAESVFAGFNFQRKSLRQLSKSATSKFADIAAHNRQDYAMAMEQLGTDIDGQGQQGIPFTNVSVHLLIDPTCNWTLHLQPGVIRRIIMNSVGDSLKYTASGSICISLTQEPPASKNSGIKHLIKLTVQDIRKGIGEDYLQHKLLSPFRRKMSSWPVQV</sequence>
<feature type="domain" description="Signal transduction histidine kinase dimerisation/phosphoacceptor" evidence="3">
    <location>
        <begin position="580"/>
        <end position="645"/>
    </location>
</feature>
<dbReference type="Pfam" id="PF00512">
    <property type="entry name" value="HisKA"/>
    <property type="match status" value="1"/>
</dbReference>
<feature type="compositionally biased region" description="Polar residues" evidence="2">
    <location>
        <begin position="241"/>
        <end position="254"/>
    </location>
</feature>
<dbReference type="InterPro" id="IPR036097">
    <property type="entry name" value="HisK_dim/P_sf"/>
</dbReference>
<evidence type="ECO:0000313" key="4">
    <source>
        <dbReference type="EMBL" id="KAK2590687.1"/>
    </source>
</evidence>